<name>A0A1J1HK93_9DIPT</name>
<dbReference type="EMBL" id="CVRI01000002">
    <property type="protein sequence ID" value="CRK86665.1"/>
    <property type="molecule type" value="Genomic_DNA"/>
</dbReference>
<keyword evidence="2" id="KW-1185">Reference proteome</keyword>
<dbReference type="Proteomes" id="UP000183832">
    <property type="component" value="Unassembled WGS sequence"/>
</dbReference>
<reference evidence="1 2" key="1">
    <citation type="submission" date="2015-04" db="EMBL/GenBank/DDBJ databases">
        <authorList>
            <person name="Syromyatnikov M.Y."/>
            <person name="Popov V.N."/>
        </authorList>
    </citation>
    <scope>NUCLEOTIDE SEQUENCE [LARGE SCALE GENOMIC DNA]</scope>
</reference>
<organism evidence="1 2">
    <name type="scientific">Clunio marinus</name>
    <dbReference type="NCBI Taxonomy" id="568069"/>
    <lineage>
        <taxon>Eukaryota</taxon>
        <taxon>Metazoa</taxon>
        <taxon>Ecdysozoa</taxon>
        <taxon>Arthropoda</taxon>
        <taxon>Hexapoda</taxon>
        <taxon>Insecta</taxon>
        <taxon>Pterygota</taxon>
        <taxon>Neoptera</taxon>
        <taxon>Endopterygota</taxon>
        <taxon>Diptera</taxon>
        <taxon>Nematocera</taxon>
        <taxon>Chironomoidea</taxon>
        <taxon>Chironomidae</taxon>
        <taxon>Clunio</taxon>
    </lineage>
</organism>
<gene>
    <name evidence="1" type="ORF">CLUMA_CG000501</name>
</gene>
<dbReference type="AlphaFoldDB" id="A0A1J1HK93"/>
<sequence length="70" mass="8076">MLEVFEIFYCPPKSSNSKSPQQVSSGSHLDEYLKYRQEKTPAKAMIMLNDESAENFCPFFLHFKVLTAII</sequence>
<protein>
    <submittedName>
        <fullName evidence="1">CLUMA_CG000501, isoform A</fullName>
    </submittedName>
</protein>
<accession>A0A1J1HK93</accession>
<proteinExistence type="predicted"/>
<evidence type="ECO:0000313" key="2">
    <source>
        <dbReference type="Proteomes" id="UP000183832"/>
    </source>
</evidence>
<evidence type="ECO:0000313" key="1">
    <source>
        <dbReference type="EMBL" id="CRK86665.1"/>
    </source>
</evidence>